<dbReference type="InterPro" id="IPR020846">
    <property type="entry name" value="MFS_dom"/>
</dbReference>
<feature type="transmembrane region" description="Helical" evidence="7">
    <location>
        <begin position="291"/>
        <end position="310"/>
    </location>
</feature>
<evidence type="ECO:0000313" key="9">
    <source>
        <dbReference type="EMBL" id="MDY7229481.1"/>
    </source>
</evidence>
<keyword evidence="5 7" id="KW-1133">Transmembrane helix</keyword>
<accession>A0ABU5H863</accession>
<comment type="subcellular location">
    <subcellularLocation>
        <location evidence="1">Cell membrane</location>
        <topology evidence="1">Multi-pass membrane protein</topology>
    </subcellularLocation>
</comment>
<feature type="transmembrane region" description="Helical" evidence="7">
    <location>
        <begin position="316"/>
        <end position="339"/>
    </location>
</feature>
<feature type="transmembrane region" description="Helical" evidence="7">
    <location>
        <begin position="229"/>
        <end position="250"/>
    </location>
</feature>
<dbReference type="RefSeq" id="WP_321548202.1">
    <property type="nucleotide sequence ID" value="NZ_JAXIVS010000008.1"/>
</dbReference>
<feature type="transmembrane region" description="Helical" evidence="7">
    <location>
        <begin position="262"/>
        <end position="284"/>
    </location>
</feature>
<dbReference type="SUPFAM" id="SSF103473">
    <property type="entry name" value="MFS general substrate transporter"/>
    <property type="match status" value="1"/>
</dbReference>
<name>A0ABU5H863_9BACT</name>
<dbReference type="PANTHER" id="PTHR43266:SF2">
    <property type="entry name" value="MAJOR FACILITATOR SUPERFAMILY (MFS) PROFILE DOMAIN-CONTAINING PROTEIN"/>
    <property type="match status" value="1"/>
</dbReference>
<dbReference type="Proteomes" id="UP001291309">
    <property type="component" value="Unassembled WGS sequence"/>
</dbReference>
<evidence type="ECO:0000256" key="7">
    <source>
        <dbReference type="SAM" id="Phobius"/>
    </source>
</evidence>
<evidence type="ECO:0000256" key="1">
    <source>
        <dbReference type="ARBA" id="ARBA00004651"/>
    </source>
</evidence>
<keyword evidence="3" id="KW-1003">Cell membrane</keyword>
<dbReference type="CDD" id="cd06173">
    <property type="entry name" value="MFS_MefA_like"/>
    <property type="match status" value="1"/>
</dbReference>
<evidence type="ECO:0000256" key="5">
    <source>
        <dbReference type="ARBA" id="ARBA00022989"/>
    </source>
</evidence>
<evidence type="ECO:0000313" key="10">
    <source>
        <dbReference type="Proteomes" id="UP001291309"/>
    </source>
</evidence>
<feature type="transmembrane region" description="Helical" evidence="7">
    <location>
        <begin position="351"/>
        <end position="370"/>
    </location>
</feature>
<dbReference type="Pfam" id="PF07690">
    <property type="entry name" value="MFS_1"/>
    <property type="match status" value="1"/>
</dbReference>
<organism evidence="9 10">
    <name type="scientific">Hyalangium rubrum</name>
    <dbReference type="NCBI Taxonomy" id="3103134"/>
    <lineage>
        <taxon>Bacteria</taxon>
        <taxon>Pseudomonadati</taxon>
        <taxon>Myxococcota</taxon>
        <taxon>Myxococcia</taxon>
        <taxon>Myxococcales</taxon>
        <taxon>Cystobacterineae</taxon>
        <taxon>Archangiaceae</taxon>
        <taxon>Hyalangium</taxon>
    </lineage>
</organism>
<gene>
    <name evidence="9" type="ORF">SYV04_24020</name>
</gene>
<keyword evidence="6 7" id="KW-0472">Membrane</keyword>
<evidence type="ECO:0000256" key="2">
    <source>
        <dbReference type="ARBA" id="ARBA00022448"/>
    </source>
</evidence>
<feature type="transmembrane region" description="Helical" evidence="7">
    <location>
        <begin position="175"/>
        <end position="194"/>
    </location>
</feature>
<evidence type="ECO:0000256" key="4">
    <source>
        <dbReference type="ARBA" id="ARBA00022692"/>
    </source>
</evidence>
<comment type="caution">
    <text evidence="9">The sequence shown here is derived from an EMBL/GenBank/DDBJ whole genome shotgun (WGS) entry which is preliminary data.</text>
</comment>
<dbReference type="InterPro" id="IPR011701">
    <property type="entry name" value="MFS"/>
</dbReference>
<protein>
    <submittedName>
        <fullName evidence="9">MFS transporter</fullName>
    </submittedName>
</protein>
<keyword evidence="4 7" id="KW-0812">Transmembrane</keyword>
<dbReference type="PANTHER" id="PTHR43266">
    <property type="entry name" value="MACROLIDE-EFFLUX PROTEIN"/>
    <property type="match status" value="1"/>
</dbReference>
<feature type="transmembrane region" description="Helical" evidence="7">
    <location>
        <begin position="12"/>
        <end position="40"/>
    </location>
</feature>
<keyword evidence="2" id="KW-0813">Transport</keyword>
<evidence type="ECO:0000256" key="3">
    <source>
        <dbReference type="ARBA" id="ARBA00022475"/>
    </source>
</evidence>
<dbReference type="InterPro" id="IPR036259">
    <property type="entry name" value="MFS_trans_sf"/>
</dbReference>
<dbReference type="PROSITE" id="PS50850">
    <property type="entry name" value="MFS"/>
    <property type="match status" value="1"/>
</dbReference>
<evidence type="ECO:0000256" key="6">
    <source>
        <dbReference type="ARBA" id="ARBA00023136"/>
    </source>
</evidence>
<feature type="transmembrane region" description="Helical" evidence="7">
    <location>
        <begin position="52"/>
        <end position="74"/>
    </location>
</feature>
<feature type="domain" description="Major facilitator superfamily (MFS) profile" evidence="8">
    <location>
        <begin position="16"/>
        <end position="430"/>
    </location>
</feature>
<feature type="transmembrane region" description="Helical" evidence="7">
    <location>
        <begin position="404"/>
        <end position="424"/>
    </location>
</feature>
<feature type="transmembrane region" description="Helical" evidence="7">
    <location>
        <begin position="81"/>
        <end position="103"/>
    </location>
</feature>
<proteinExistence type="predicted"/>
<reference evidence="9 10" key="1">
    <citation type="submission" date="2023-12" db="EMBL/GenBank/DDBJ databases">
        <title>the genome sequence of Hyalangium sp. s54d21.</title>
        <authorList>
            <person name="Zhang X."/>
        </authorList>
    </citation>
    <scope>NUCLEOTIDE SEQUENCE [LARGE SCALE GENOMIC DNA]</scope>
    <source>
        <strain evidence="10">s54d21</strain>
    </source>
</reference>
<dbReference type="EMBL" id="JAXIVS010000008">
    <property type="protein sequence ID" value="MDY7229481.1"/>
    <property type="molecule type" value="Genomic_DNA"/>
</dbReference>
<keyword evidence="10" id="KW-1185">Reference proteome</keyword>
<evidence type="ECO:0000259" key="8">
    <source>
        <dbReference type="PROSITE" id="PS50850"/>
    </source>
</evidence>
<sequence length="446" mass="46111">MTEAATPPPPAFPLKVAVLIWLGQVLSLLGSGLTSFALGVWTYETSGGVTRFALIMLCASLPAILLGPVAGALVDRWNRRWVILLSDMTSGLMTLVLAALHFTGQLQPWHAYFTTAVVSMASAFQQPAFSVLVSTIVPAQHLGRANGVVQLGLAFSQLAAPLASASLLAMVGLEGILVIDAATFLLGILPLLLLRIPVQYLVSPSQERPPPLATSVREGGAYLRASPGLLILLGLLATTNFFTGAVEVLVTPLVLSLANVTTLATITTAGGLGMVAGSVAMSVWGGPKRRAHGILAFQLCGGLLLLLVGVTTSIPLLMGVAFCFFFSLPLINGTSQALLQSQVPLELRGRVFAFTGTLSGAMLPLAYAISGPLADLVFEPALRPGGALVPFVGRLVGEGAGRGIAVMFFIAGAMTILVTALAALSRSLRGLDDAEAAVSNPVAMSP</sequence>
<dbReference type="Gene3D" id="1.20.1250.20">
    <property type="entry name" value="MFS general substrate transporter like domains"/>
    <property type="match status" value="1"/>
</dbReference>